<evidence type="ECO:0000256" key="1">
    <source>
        <dbReference type="ARBA" id="ARBA00006328"/>
    </source>
</evidence>
<accession>A0A5M6C3J6</accession>
<dbReference type="GO" id="GO:0005634">
    <property type="term" value="C:nucleus"/>
    <property type="evidence" value="ECO:0007669"/>
    <property type="project" value="TreeGrafter"/>
</dbReference>
<evidence type="ECO:0000259" key="3">
    <source>
        <dbReference type="Pfam" id="PF05368"/>
    </source>
</evidence>
<dbReference type="PANTHER" id="PTHR42748">
    <property type="entry name" value="NITROGEN METABOLITE REPRESSION PROTEIN NMRA FAMILY MEMBER"/>
    <property type="match status" value="1"/>
</dbReference>
<keyword evidence="2" id="KW-0521">NADP</keyword>
<dbReference type="Proteomes" id="UP000322225">
    <property type="component" value="Chromosome 9"/>
</dbReference>
<gene>
    <name evidence="4" type="ORF">CI109_105280</name>
</gene>
<evidence type="ECO:0000313" key="5">
    <source>
        <dbReference type="Proteomes" id="UP000322225"/>
    </source>
</evidence>
<feature type="domain" description="NmrA-like" evidence="3">
    <location>
        <begin position="4"/>
        <end position="231"/>
    </location>
</feature>
<reference evidence="4" key="2">
    <citation type="submission" date="2024-01" db="EMBL/GenBank/DDBJ databases">
        <title>Comparative genomics of Cryptococcus and Kwoniella reveals pathogenesis evolution and contrasting modes of karyotype evolution via chromosome fusion or intercentromeric recombination.</title>
        <authorList>
            <person name="Coelho M.A."/>
            <person name="David-Palma M."/>
            <person name="Shea T."/>
            <person name="Bowers K."/>
            <person name="McGinley-Smith S."/>
            <person name="Mohammad A.W."/>
            <person name="Gnirke A."/>
            <person name="Yurkov A.M."/>
            <person name="Nowrousian M."/>
            <person name="Sun S."/>
            <person name="Cuomo C.A."/>
            <person name="Heitman J."/>
        </authorList>
    </citation>
    <scope>NUCLEOTIDE SEQUENCE</scope>
    <source>
        <strain evidence="4">CBS 12478</strain>
    </source>
</reference>
<dbReference type="AlphaFoldDB" id="A0A5M6C3J6"/>
<reference evidence="4" key="1">
    <citation type="submission" date="2017-08" db="EMBL/GenBank/DDBJ databases">
        <authorList>
            <person name="Cuomo C."/>
            <person name="Billmyre B."/>
            <person name="Heitman J."/>
        </authorList>
    </citation>
    <scope>NUCLEOTIDE SEQUENCE</scope>
    <source>
        <strain evidence="4">CBS 12478</strain>
    </source>
</reference>
<dbReference type="Gene3D" id="3.40.50.720">
    <property type="entry name" value="NAD(P)-binding Rossmann-like Domain"/>
    <property type="match status" value="1"/>
</dbReference>
<protein>
    <recommendedName>
        <fullName evidence="3">NmrA-like domain-containing protein</fullName>
    </recommendedName>
</protein>
<dbReference type="OrthoDB" id="9997102at2759"/>
<dbReference type="Gene3D" id="3.90.25.10">
    <property type="entry name" value="UDP-galactose 4-epimerase, domain 1"/>
    <property type="match status" value="1"/>
</dbReference>
<dbReference type="SUPFAM" id="SSF51735">
    <property type="entry name" value="NAD(P)-binding Rossmann-fold domains"/>
    <property type="match status" value="1"/>
</dbReference>
<dbReference type="PANTHER" id="PTHR42748:SF7">
    <property type="entry name" value="NMRA LIKE REDOX SENSOR 1-RELATED"/>
    <property type="match status" value="1"/>
</dbReference>
<dbReference type="EMBL" id="CP144059">
    <property type="protein sequence ID" value="WWD20803.1"/>
    <property type="molecule type" value="Genomic_DNA"/>
</dbReference>
<dbReference type="KEGG" id="ksn:43587424"/>
<dbReference type="GeneID" id="43587424"/>
<evidence type="ECO:0000313" key="4">
    <source>
        <dbReference type="EMBL" id="WWD20803.1"/>
    </source>
</evidence>
<dbReference type="InterPro" id="IPR008030">
    <property type="entry name" value="NmrA-like"/>
</dbReference>
<comment type="similarity">
    <text evidence="1">Belongs to the NmrA-type oxidoreductase family.</text>
</comment>
<proteinExistence type="inferred from homology"/>
<organism evidence="4 5">
    <name type="scientific">Kwoniella shandongensis</name>
    <dbReference type="NCBI Taxonomy" id="1734106"/>
    <lineage>
        <taxon>Eukaryota</taxon>
        <taxon>Fungi</taxon>
        <taxon>Dikarya</taxon>
        <taxon>Basidiomycota</taxon>
        <taxon>Agaricomycotina</taxon>
        <taxon>Tremellomycetes</taxon>
        <taxon>Tremellales</taxon>
        <taxon>Cryptococcaceae</taxon>
        <taxon>Kwoniella</taxon>
    </lineage>
</organism>
<evidence type="ECO:0000256" key="2">
    <source>
        <dbReference type="ARBA" id="ARBA00022857"/>
    </source>
</evidence>
<dbReference type="InterPro" id="IPR036291">
    <property type="entry name" value="NAD(P)-bd_dom_sf"/>
</dbReference>
<sequence>MSLQNIIVFVSTGKQGQATVQALSDLGKFKILAVSRDPSSEAAQALAKIPRVEVVKGEVGDHEHLFNQPIHGVFFVQMGFDFPAVLKDVGSLLDLSEKKGVKHVVFSGTDQCGKRDVGIGHPFLDCKKDIEDLVTAKSFDWTIIRPVGFLENFYWPPYLDQVTTTWKETSNLVKKVISVIDIGKITAEVFAHPEKWAGKAINIAGDSLTPAQMELVWKETTGKSLDATETPQFPPGMAEAMDFFNKHEFEASSGWTRENFPFVLDLKAWLKQSSFVSA</sequence>
<name>A0A5M6C3J6_9TREE</name>
<dbReference type="RefSeq" id="XP_031862626.1">
    <property type="nucleotide sequence ID" value="XM_032003304.1"/>
</dbReference>
<dbReference type="Pfam" id="PF05368">
    <property type="entry name" value="NmrA"/>
    <property type="match status" value="1"/>
</dbReference>
<dbReference type="InterPro" id="IPR051164">
    <property type="entry name" value="NmrA-like_oxidored"/>
</dbReference>
<keyword evidence="5" id="KW-1185">Reference proteome</keyword>